<evidence type="ECO:0000256" key="3">
    <source>
        <dbReference type="ARBA" id="ARBA00022827"/>
    </source>
</evidence>
<dbReference type="InterPro" id="IPR036318">
    <property type="entry name" value="FAD-bd_PCMH-like_sf"/>
</dbReference>
<dbReference type="InterPro" id="IPR016208">
    <property type="entry name" value="Ald_Oxase/xanthine_DH-like"/>
</dbReference>
<dbReference type="EMBL" id="DSWI01000018">
    <property type="protein sequence ID" value="HFG20780.1"/>
    <property type="molecule type" value="Genomic_DNA"/>
</dbReference>
<comment type="caution">
    <text evidence="8">The sequence shown here is derived from an EMBL/GenBank/DDBJ whole genome shotgun (WGS) entry which is preliminary data.</text>
</comment>
<dbReference type="InterPro" id="IPR016167">
    <property type="entry name" value="FAD-bd_PCMH_sub1"/>
</dbReference>
<keyword evidence="3" id="KW-0274">FAD</keyword>
<dbReference type="GO" id="GO:0071949">
    <property type="term" value="F:FAD binding"/>
    <property type="evidence" value="ECO:0007669"/>
    <property type="project" value="InterPro"/>
</dbReference>
<keyword evidence="5" id="KW-0408">Iron</keyword>
<name>A0A7C3HIQ8_MEIRU</name>
<evidence type="ECO:0000256" key="4">
    <source>
        <dbReference type="ARBA" id="ARBA00023002"/>
    </source>
</evidence>
<dbReference type="SMART" id="SM01092">
    <property type="entry name" value="CO_deh_flav_C"/>
    <property type="match status" value="1"/>
</dbReference>
<proteinExistence type="predicted"/>
<evidence type="ECO:0000256" key="1">
    <source>
        <dbReference type="ARBA" id="ARBA00022630"/>
    </source>
</evidence>
<dbReference type="PROSITE" id="PS00197">
    <property type="entry name" value="2FE2S_FER_1"/>
    <property type="match status" value="1"/>
</dbReference>
<evidence type="ECO:0000256" key="2">
    <source>
        <dbReference type="ARBA" id="ARBA00022723"/>
    </source>
</evidence>
<dbReference type="PIRSF" id="PIRSF036557">
    <property type="entry name" value="XdhA_RC"/>
    <property type="match status" value="1"/>
</dbReference>
<protein>
    <submittedName>
        <fullName evidence="8">2Fe-2S iron-sulfur cluster binding domain-containing protein</fullName>
    </submittedName>
</protein>
<dbReference type="InterPro" id="IPR016166">
    <property type="entry name" value="FAD-bd_PCMH"/>
</dbReference>
<dbReference type="Pfam" id="PF00941">
    <property type="entry name" value="FAD_binding_5"/>
    <property type="match status" value="1"/>
</dbReference>
<dbReference type="SUPFAM" id="SSF47741">
    <property type="entry name" value="CO dehydrogenase ISP C-domain like"/>
    <property type="match status" value="1"/>
</dbReference>
<organism evidence="8">
    <name type="scientific">Meiothermus ruber</name>
    <dbReference type="NCBI Taxonomy" id="277"/>
    <lineage>
        <taxon>Bacteria</taxon>
        <taxon>Thermotogati</taxon>
        <taxon>Deinococcota</taxon>
        <taxon>Deinococci</taxon>
        <taxon>Thermales</taxon>
        <taxon>Thermaceae</taxon>
        <taxon>Meiothermus</taxon>
    </lineage>
</organism>
<keyword evidence="4" id="KW-0560">Oxidoreductase</keyword>
<dbReference type="InterPro" id="IPR016169">
    <property type="entry name" value="FAD-bd_PCMH_sub2"/>
</dbReference>
<dbReference type="Pfam" id="PF00111">
    <property type="entry name" value="Fer2"/>
    <property type="match status" value="1"/>
</dbReference>
<dbReference type="Pfam" id="PF03450">
    <property type="entry name" value="CO_deh_flav_C"/>
    <property type="match status" value="1"/>
</dbReference>
<dbReference type="Gene3D" id="1.10.150.120">
    <property type="entry name" value="[2Fe-2S]-binding domain"/>
    <property type="match status" value="1"/>
</dbReference>
<feature type="domain" description="2Fe-2S ferredoxin-type" evidence="6">
    <location>
        <begin position="2"/>
        <end position="86"/>
    </location>
</feature>
<dbReference type="SUPFAM" id="SSF54292">
    <property type="entry name" value="2Fe-2S ferredoxin-like"/>
    <property type="match status" value="1"/>
</dbReference>
<dbReference type="Gene3D" id="3.30.390.50">
    <property type="entry name" value="CO dehydrogenase flavoprotein, C-terminal domain"/>
    <property type="match status" value="1"/>
</dbReference>
<evidence type="ECO:0000259" key="7">
    <source>
        <dbReference type="PROSITE" id="PS51387"/>
    </source>
</evidence>
<dbReference type="Pfam" id="PF01799">
    <property type="entry name" value="Fer2_2"/>
    <property type="match status" value="1"/>
</dbReference>
<evidence type="ECO:0000256" key="5">
    <source>
        <dbReference type="ARBA" id="ARBA00023004"/>
    </source>
</evidence>
<dbReference type="InterPro" id="IPR002346">
    <property type="entry name" value="Mopterin_DH_FAD-bd"/>
</dbReference>
<keyword evidence="2" id="KW-0479">Metal-binding</keyword>
<dbReference type="GO" id="GO:0051537">
    <property type="term" value="F:2 iron, 2 sulfur cluster binding"/>
    <property type="evidence" value="ECO:0007669"/>
    <property type="project" value="InterPro"/>
</dbReference>
<evidence type="ECO:0000313" key="8">
    <source>
        <dbReference type="EMBL" id="HFG20780.1"/>
    </source>
</evidence>
<dbReference type="PANTHER" id="PTHR45444:SF3">
    <property type="entry name" value="XANTHINE DEHYDROGENASE"/>
    <property type="match status" value="1"/>
</dbReference>
<dbReference type="InterPro" id="IPR005107">
    <property type="entry name" value="CO_DH_flav_C"/>
</dbReference>
<dbReference type="CDD" id="cd00207">
    <property type="entry name" value="fer2"/>
    <property type="match status" value="1"/>
</dbReference>
<dbReference type="Gene3D" id="3.30.43.10">
    <property type="entry name" value="Uridine Diphospho-n-acetylenolpyruvylglucosamine Reductase, domain 2"/>
    <property type="match status" value="1"/>
</dbReference>
<dbReference type="GO" id="GO:0005506">
    <property type="term" value="F:iron ion binding"/>
    <property type="evidence" value="ECO:0007669"/>
    <property type="project" value="InterPro"/>
</dbReference>
<dbReference type="InterPro" id="IPR036683">
    <property type="entry name" value="CO_DH_flav_C_dom_sf"/>
</dbReference>
<evidence type="ECO:0000259" key="6">
    <source>
        <dbReference type="PROSITE" id="PS51085"/>
    </source>
</evidence>
<dbReference type="PANTHER" id="PTHR45444">
    <property type="entry name" value="XANTHINE DEHYDROGENASE"/>
    <property type="match status" value="1"/>
</dbReference>
<sequence>MAELSFQLNGRSVQICDVDPHTTLLSWLRQVGLTGSKEGCAEGECGACAVLLRKPDDRGSRLEAVNGCLLLLPSLAGQEVWTVEGLSSDAQLHPVQQAMLQGGSQCGYCTPGFVVSMAAEYYRKGREGFDLEALSGNLCRCTGYRPIRDAALALGQPAPDDPLARRCLEPAPPLGPLHYQAGPTYLRPASLPELFQALEKHPQARLVAGGTDVVVEVNQRFARAEALLDLSALPELQTLHWGQGYVELGAGVPLSQLERWLAGRIPLLAGWFPLFASRLIRNRATLGGNLGTASPIGDGPPVLLALGAEVVLASAAEERVLPLERFFTGYRQTARQPGEVIRAVRIPLPLAPQARFYKVAKRPMDDISTVAAAFALRLEAGLVQHIRIGLGGVAATPVRAYQTEAFLQGKPWDERTVRAAAEVIRGEFRPIDDHRGSAAYRTAMLGNLLQKFHAETAEVAV</sequence>
<dbReference type="InterPro" id="IPR012675">
    <property type="entry name" value="Beta-grasp_dom_sf"/>
</dbReference>
<dbReference type="Gene3D" id="3.10.20.30">
    <property type="match status" value="1"/>
</dbReference>
<feature type="domain" description="FAD-binding PCMH-type" evidence="7">
    <location>
        <begin position="178"/>
        <end position="351"/>
    </location>
</feature>
<dbReference type="AlphaFoldDB" id="A0A7C3HIQ8"/>
<dbReference type="GO" id="GO:0016491">
    <property type="term" value="F:oxidoreductase activity"/>
    <property type="evidence" value="ECO:0007669"/>
    <property type="project" value="UniProtKB-KW"/>
</dbReference>
<reference evidence="8" key="1">
    <citation type="journal article" date="2020" name="mSystems">
        <title>Genome- and Community-Level Interaction Insights into Carbon Utilization and Element Cycling Functions of Hydrothermarchaeota in Hydrothermal Sediment.</title>
        <authorList>
            <person name="Zhou Z."/>
            <person name="Liu Y."/>
            <person name="Xu W."/>
            <person name="Pan J."/>
            <person name="Luo Z.H."/>
            <person name="Li M."/>
        </authorList>
    </citation>
    <scope>NUCLEOTIDE SEQUENCE [LARGE SCALE GENOMIC DNA]</scope>
    <source>
        <strain evidence="8">SpSt-524</strain>
    </source>
</reference>
<dbReference type="InterPro" id="IPR002888">
    <property type="entry name" value="2Fe-2S-bd"/>
</dbReference>
<dbReference type="InterPro" id="IPR001041">
    <property type="entry name" value="2Fe-2S_ferredoxin-type"/>
</dbReference>
<dbReference type="InterPro" id="IPR036010">
    <property type="entry name" value="2Fe-2S_ferredoxin-like_sf"/>
</dbReference>
<dbReference type="PROSITE" id="PS51085">
    <property type="entry name" value="2FE2S_FER_2"/>
    <property type="match status" value="1"/>
</dbReference>
<dbReference type="PROSITE" id="PS51387">
    <property type="entry name" value="FAD_PCMH"/>
    <property type="match status" value="1"/>
</dbReference>
<dbReference type="SUPFAM" id="SSF56176">
    <property type="entry name" value="FAD-binding/transporter-associated domain-like"/>
    <property type="match status" value="1"/>
</dbReference>
<dbReference type="InterPro" id="IPR036884">
    <property type="entry name" value="2Fe-2S-bd_dom_sf"/>
</dbReference>
<dbReference type="SUPFAM" id="SSF55447">
    <property type="entry name" value="CO dehydrogenase flavoprotein C-terminal domain-like"/>
    <property type="match status" value="1"/>
</dbReference>
<gene>
    <name evidence="8" type="ORF">ENS82_08705</name>
</gene>
<keyword evidence="1" id="KW-0285">Flavoprotein</keyword>
<accession>A0A7C3HIQ8</accession>
<dbReference type="InterPro" id="IPR006058">
    <property type="entry name" value="2Fe2S_fd_BS"/>
</dbReference>
<dbReference type="Gene3D" id="3.30.465.10">
    <property type="match status" value="1"/>
</dbReference>
<dbReference type="InterPro" id="IPR012175">
    <property type="entry name" value="Xanth_DH_ssu_bac"/>
</dbReference>